<dbReference type="EMBL" id="UYRX01000273">
    <property type="protein sequence ID" value="VDK79043.1"/>
    <property type="molecule type" value="Genomic_DNA"/>
</dbReference>
<keyword evidence="2" id="KW-1185">Reference proteome</keyword>
<protein>
    <submittedName>
        <fullName evidence="1">Uncharacterized protein</fullName>
    </submittedName>
</protein>
<organism evidence="1 2">
    <name type="scientific">Litomosoides sigmodontis</name>
    <name type="common">Filarial nematode worm</name>
    <dbReference type="NCBI Taxonomy" id="42156"/>
    <lineage>
        <taxon>Eukaryota</taxon>
        <taxon>Metazoa</taxon>
        <taxon>Ecdysozoa</taxon>
        <taxon>Nematoda</taxon>
        <taxon>Chromadorea</taxon>
        <taxon>Rhabditida</taxon>
        <taxon>Spirurina</taxon>
        <taxon>Spiruromorpha</taxon>
        <taxon>Filarioidea</taxon>
        <taxon>Onchocercidae</taxon>
        <taxon>Litomosoides</taxon>
    </lineage>
</organism>
<accession>A0A3P6T872</accession>
<dbReference type="OrthoDB" id="10065749at2759"/>
<reference evidence="1 2" key="1">
    <citation type="submission" date="2018-08" db="EMBL/GenBank/DDBJ databases">
        <authorList>
            <person name="Laetsch R D."/>
            <person name="Stevens L."/>
            <person name="Kumar S."/>
            <person name="Blaxter L. M."/>
        </authorList>
    </citation>
    <scope>NUCLEOTIDE SEQUENCE [LARGE SCALE GENOMIC DNA]</scope>
</reference>
<dbReference type="Proteomes" id="UP000277928">
    <property type="component" value="Unassembled WGS sequence"/>
</dbReference>
<gene>
    <name evidence="1" type="ORF">NLS_LOCUS4326</name>
</gene>
<evidence type="ECO:0000313" key="2">
    <source>
        <dbReference type="Proteomes" id="UP000277928"/>
    </source>
</evidence>
<proteinExistence type="predicted"/>
<name>A0A3P6T872_LITSI</name>
<dbReference type="OMA" id="CDKKMDS"/>
<dbReference type="AlphaFoldDB" id="A0A3P6T872"/>
<evidence type="ECO:0000313" key="1">
    <source>
        <dbReference type="EMBL" id="VDK79043.1"/>
    </source>
</evidence>
<sequence>MAESLEGSRDMDCDKKMDSLGYSREQFDKFIHDYRELAEPSTSSSHDSDTAVDAALKKDFINVERKLMKTFYAMKKLPEAEILNGLYLRIESMLEIFKTLKIVKEDNRDEFNLYNVPLPDFDAADIELLFGKEFTLTKLAHKNGLSKFKDRLREQIMENIRMAKILLEEYNEISQFLVIVALMSDFSSSSKYAIVMEITARITAELQQKIRACL</sequence>